<sequence>MYRQVRVAENDVKYQRIVWRKEPHEEMQEYELLTVTFGTASAPYLAVKTLHQVALDYVQEFPTASEIVPTSFYMDDLMTGCSTIEEGKKLYLEMKALLAKAGFELQKWNSNSSELLGEIESYESKDEKEILSDSTKILGLTWCRSADQFKYTVQLPSASETLSKRIIISDIARLFDPLGWIAPSIILAKILIQKLWLAGVGWDDHVPEKLKEEWITYRKDLENLSKVYVPRWLGTSNSSVIELHGFSDASKAAYAAVVYTRCVDSSGNIQVTLLMAKTKVAPIRTVSIPRLELCAAVLLARLLIDVARAMNIDKDK</sequence>
<reference evidence="3" key="1">
    <citation type="submission" date="2025-08" db="UniProtKB">
        <authorList>
            <consortium name="RefSeq"/>
        </authorList>
    </citation>
    <scope>IDENTIFICATION</scope>
    <source>
        <strain evidence="3">Ishihara</strain>
        <tissue evidence="3">Whole body</tissue>
    </source>
</reference>
<keyword evidence="2" id="KW-1185">Reference proteome</keyword>
<accession>A0A9J7EQR4</accession>
<dbReference type="OrthoDB" id="5984724at2759"/>
<gene>
    <name evidence="3" type="primary">LOC111364045</name>
</gene>
<dbReference type="InterPro" id="IPR000477">
    <property type="entry name" value="RT_dom"/>
</dbReference>
<dbReference type="Proteomes" id="UP000301870">
    <property type="component" value="Unplaced"/>
</dbReference>
<evidence type="ECO:0000313" key="3">
    <source>
        <dbReference type="RefSeq" id="XP_022836674.1"/>
    </source>
</evidence>
<dbReference type="InterPro" id="IPR008042">
    <property type="entry name" value="Retrotrans_Pao"/>
</dbReference>
<proteinExistence type="predicted"/>
<organism evidence="2 3">
    <name type="scientific">Spodoptera litura</name>
    <name type="common">Asian cotton leafworm</name>
    <dbReference type="NCBI Taxonomy" id="69820"/>
    <lineage>
        <taxon>Eukaryota</taxon>
        <taxon>Metazoa</taxon>
        <taxon>Ecdysozoa</taxon>
        <taxon>Arthropoda</taxon>
        <taxon>Hexapoda</taxon>
        <taxon>Insecta</taxon>
        <taxon>Pterygota</taxon>
        <taxon>Neoptera</taxon>
        <taxon>Endopterygota</taxon>
        <taxon>Lepidoptera</taxon>
        <taxon>Glossata</taxon>
        <taxon>Ditrysia</taxon>
        <taxon>Noctuoidea</taxon>
        <taxon>Noctuidae</taxon>
        <taxon>Amphipyrinae</taxon>
        <taxon>Spodoptera</taxon>
    </lineage>
</organism>
<protein>
    <submittedName>
        <fullName evidence="3">Uncharacterized protein LOC111364045</fullName>
    </submittedName>
</protein>
<dbReference type="AlphaFoldDB" id="A0A9J7EQR4"/>
<dbReference type="GO" id="GO:0071897">
    <property type="term" value="P:DNA biosynthetic process"/>
    <property type="evidence" value="ECO:0007669"/>
    <property type="project" value="UniProtKB-ARBA"/>
</dbReference>
<dbReference type="PANTHER" id="PTHR47331">
    <property type="entry name" value="PHD-TYPE DOMAIN-CONTAINING PROTEIN"/>
    <property type="match status" value="1"/>
</dbReference>
<dbReference type="GeneID" id="111364045"/>
<name>A0A9J7EQR4_SPOLT</name>
<dbReference type="SUPFAM" id="SSF56672">
    <property type="entry name" value="DNA/RNA polymerases"/>
    <property type="match status" value="1"/>
</dbReference>
<dbReference type="KEGG" id="sliu:111364045"/>
<feature type="non-terminal residue" evidence="3">
    <location>
        <position position="316"/>
    </location>
</feature>
<evidence type="ECO:0000313" key="2">
    <source>
        <dbReference type="Proteomes" id="UP000301870"/>
    </source>
</evidence>
<feature type="domain" description="Reverse transcriptase" evidence="1">
    <location>
        <begin position="2"/>
        <end position="107"/>
    </location>
</feature>
<dbReference type="Pfam" id="PF05380">
    <property type="entry name" value="Peptidase_A17"/>
    <property type="match status" value="1"/>
</dbReference>
<dbReference type="Pfam" id="PF00078">
    <property type="entry name" value="RVT_1"/>
    <property type="match status" value="1"/>
</dbReference>
<evidence type="ECO:0000259" key="1">
    <source>
        <dbReference type="Pfam" id="PF00078"/>
    </source>
</evidence>
<dbReference type="RefSeq" id="XP_022836674.1">
    <property type="nucleotide sequence ID" value="XM_022980906.1"/>
</dbReference>
<dbReference type="InterPro" id="IPR043502">
    <property type="entry name" value="DNA/RNA_pol_sf"/>
</dbReference>